<dbReference type="EMBL" id="DS113241">
    <property type="protein sequence ID" value="EAY16543.1"/>
    <property type="molecule type" value="Genomic_DNA"/>
</dbReference>
<dbReference type="InParanoid" id="A2DSZ4"/>
<keyword evidence="2" id="KW-1185">Reference proteome</keyword>
<dbReference type="OrthoDB" id="1883493at2759"/>
<dbReference type="SMR" id="A2DSZ4"/>
<name>A2DSZ4_TRIV3</name>
<dbReference type="Gene3D" id="3.80.10.10">
    <property type="entry name" value="Ribonuclease Inhibitor"/>
    <property type="match status" value="1"/>
</dbReference>
<reference evidence="1" key="1">
    <citation type="submission" date="2006-10" db="EMBL/GenBank/DDBJ databases">
        <authorList>
            <person name="Amadeo P."/>
            <person name="Zhao Q."/>
            <person name="Wortman J."/>
            <person name="Fraser-Liggett C."/>
            <person name="Carlton J."/>
        </authorList>
    </citation>
    <scope>NUCLEOTIDE SEQUENCE</scope>
    <source>
        <strain evidence="1">G3</strain>
    </source>
</reference>
<gene>
    <name evidence="1" type="ORF">TVAG_348530</name>
</gene>
<organism evidence="1 2">
    <name type="scientific">Trichomonas vaginalis (strain ATCC PRA-98 / G3)</name>
    <dbReference type="NCBI Taxonomy" id="412133"/>
    <lineage>
        <taxon>Eukaryota</taxon>
        <taxon>Metamonada</taxon>
        <taxon>Parabasalia</taxon>
        <taxon>Trichomonadida</taxon>
        <taxon>Trichomonadidae</taxon>
        <taxon>Trichomonas</taxon>
    </lineage>
</organism>
<dbReference type="InterPro" id="IPR026906">
    <property type="entry name" value="LRR_5"/>
</dbReference>
<evidence type="ECO:0000313" key="1">
    <source>
        <dbReference type="EMBL" id="EAY16543.1"/>
    </source>
</evidence>
<dbReference type="Proteomes" id="UP000001542">
    <property type="component" value="Unassembled WGS sequence"/>
</dbReference>
<dbReference type="PANTHER" id="PTHR45661">
    <property type="entry name" value="SURFACE ANTIGEN"/>
    <property type="match status" value="1"/>
</dbReference>
<dbReference type="STRING" id="5722.A2DSZ4"/>
<dbReference type="VEuPathDB" id="TrichDB:TVAG_348530"/>
<protein>
    <submittedName>
        <fullName evidence="1">Cell surface protein, putative</fullName>
    </submittedName>
</protein>
<dbReference type="InterPro" id="IPR032675">
    <property type="entry name" value="LRR_dom_sf"/>
</dbReference>
<accession>A2DSZ4</accession>
<proteinExistence type="predicted"/>
<sequence length="183" mass="20315">MEAPKSITIEAGDNLEAKISQIKSEGITKLVIGTSFQSMPTMEGLYCTKYLEILSTQIDSIPEETFSNNQNIESVILSSSIKTISNRAFFSSSISQINLENVNTIETEAFCNCINLQSVNLNSIQFLNNSCFSNTSLIEINLPTDFRYVPQYEFYNCISLTSFVSSCAGFGEYSFCNCTSLKV</sequence>
<dbReference type="InterPro" id="IPR053139">
    <property type="entry name" value="Surface_bspA-like"/>
</dbReference>
<dbReference type="VEuPathDB" id="TrichDB:TVAGG3_1041220"/>
<evidence type="ECO:0000313" key="2">
    <source>
        <dbReference type="Proteomes" id="UP000001542"/>
    </source>
</evidence>
<dbReference type="Pfam" id="PF13306">
    <property type="entry name" value="LRR_5"/>
    <property type="match status" value="1"/>
</dbReference>
<dbReference type="SUPFAM" id="SSF52058">
    <property type="entry name" value="L domain-like"/>
    <property type="match status" value="1"/>
</dbReference>
<dbReference type="PANTHER" id="PTHR45661:SF3">
    <property type="entry name" value="IG-LIKE DOMAIN-CONTAINING PROTEIN"/>
    <property type="match status" value="1"/>
</dbReference>
<dbReference type="AlphaFoldDB" id="A2DSZ4"/>
<reference evidence="1" key="2">
    <citation type="journal article" date="2007" name="Science">
        <title>Draft genome sequence of the sexually transmitted pathogen Trichomonas vaginalis.</title>
        <authorList>
            <person name="Carlton J.M."/>
            <person name="Hirt R.P."/>
            <person name="Silva J.C."/>
            <person name="Delcher A.L."/>
            <person name="Schatz M."/>
            <person name="Zhao Q."/>
            <person name="Wortman J.R."/>
            <person name="Bidwell S.L."/>
            <person name="Alsmark U.C.M."/>
            <person name="Besteiro S."/>
            <person name="Sicheritz-Ponten T."/>
            <person name="Noel C.J."/>
            <person name="Dacks J.B."/>
            <person name="Foster P.G."/>
            <person name="Simillion C."/>
            <person name="Van de Peer Y."/>
            <person name="Miranda-Saavedra D."/>
            <person name="Barton G.J."/>
            <person name="Westrop G.D."/>
            <person name="Mueller S."/>
            <person name="Dessi D."/>
            <person name="Fiori P.L."/>
            <person name="Ren Q."/>
            <person name="Paulsen I."/>
            <person name="Zhang H."/>
            <person name="Bastida-Corcuera F.D."/>
            <person name="Simoes-Barbosa A."/>
            <person name="Brown M.T."/>
            <person name="Hayes R.D."/>
            <person name="Mukherjee M."/>
            <person name="Okumura C.Y."/>
            <person name="Schneider R."/>
            <person name="Smith A.J."/>
            <person name="Vanacova S."/>
            <person name="Villalvazo M."/>
            <person name="Haas B.J."/>
            <person name="Pertea M."/>
            <person name="Feldblyum T.V."/>
            <person name="Utterback T.R."/>
            <person name="Shu C.L."/>
            <person name="Osoegawa K."/>
            <person name="de Jong P.J."/>
            <person name="Hrdy I."/>
            <person name="Horvathova L."/>
            <person name="Zubacova Z."/>
            <person name="Dolezal P."/>
            <person name="Malik S.B."/>
            <person name="Logsdon J.M. Jr."/>
            <person name="Henze K."/>
            <person name="Gupta A."/>
            <person name="Wang C.C."/>
            <person name="Dunne R.L."/>
            <person name="Upcroft J.A."/>
            <person name="Upcroft P."/>
            <person name="White O."/>
            <person name="Salzberg S.L."/>
            <person name="Tang P."/>
            <person name="Chiu C.-H."/>
            <person name="Lee Y.-S."/>
            <person name="Embley T.M."/>
            <person name="Coombs G.H."/>
            <person name="Mottram J.C."/>
            <person name="Tachezy J."/>
            <person name="Fraser-Liggett C.M."/>
            <person name="Johnson P.J."/>
        </authorList>
    </citation>
    <scope>NUCLEOTIDE SEQUENCE [LARGE SCALE GENOMIC DNA]</scope>
    <source>
        <strain evidence="1">G3</strain>
    </source>
</reference>